<dbReference type="CDD" id="cd00830">
    <property type="entry name" value="KAS_III"/>
    <property type="match status" value="1"/>
</dbReference>
<dbReference type="Gene3D" id="3.40.47.10">
    <property type="match status" value="1"/>
</dbReference>
<dbReference type="EC" id="2.3.1.180" evidence="3 12"/>
<dbReference type="GO" id="GO:0004315">
    <property type="term" value="F:3-oxoacyl-[acyl-carrier-protein] synthase activity"/>
    <property type="evidence" value="ECO:0007669"/>
    <property type="project" value="InterPro"/>
</dbReference>
<dbReference type="Pfam" id="PF08545">
    <property type="entry name" value="ACP_syn_III"/>
    <property type="match status" value="1"/>
</dbReference>
<evidence type="ECO:0000256" key="7">
    <source>
        <dbReference type="ARBA" id="ARBA00023098"/>
    </source>
</evidence>
<evidence type="ECO:0000256" key="9">
    <source>
        <dbReference type="ARBA" id="ARBA00023268"/>
    </source>
</evidence>
<reference evidence="16" key="1">
    <citation type="submission" date="2016-10" db="EMBL/GenBank/DDBJ databases">
        <authorList>
            <person name="Varghese N."/>
            <person name="Submissions S."/>
        </authorList>
    </citation>
    <scope>NUCLEOTIDE SEQUENCE [LARGE SCALE GENOMIC DNA]</scope>
    <source>
        <strain evidence="16">930I</strain>
    </source>
</reference>
<comment type="function">
    <text evidence="12">Catalyzes the condensation reaction of fatty acid synthesis by the addition to an acyl acceptor of two carbons from malonyl-ACP. Catalyzes the first condensation reaction which initiates fatty acid synthesis and may therefore play a role in governing the total rate of fatty acid production. Possesses both acetoacetyl-ACP synthase and acetyl transacylase activities. Its substrate specificity determines the biosynthesis of branched-chain and/or straight-chain of fatty acids.</text>
</comment>
<comment type="domain">
    <text evidence="12">The last Arg residue of the ACP-binding site is essential for the weak association between ACP/AcpP and FabH.</text>
</comment>
<evidence type="ECO:0000259" key="13">
    <source>
        <dbReference type="Pfam" id="PF08541"/>
    </source>
</evidence>
<name>A0A1G7YC88_9PROT</name>
<keyword evidence="5 12" id="KW-0808">Transferase</keyword>
<dbReference type="RefSeq" id="WP_092617144.1">
    <property type="nucleotide sequence ID" value="NZ_FNCV01000003.1"/>
</dbReference>
<comment type="subunit">
    <text evidence="12">Homodimer.</text>
</comment>
<evidence type="ECO:0000313" key="15">
    <source>
        <dbReference type="EMBL" id="SDG93943.1"/>
    </source>
</evidence>
<evidence type="ECO:0000256" key="5">
    <source>
        <dbReference type="ARBA" id="ARBA00022679"/>
    </source>
</evidence>
<sequence>MVPRSRMIGAGAYLPARVMTNDDLARQIETSDDWIRERTGIRQRHIAAEGETTADMAAAAARQALEQAGRKGEDVDLIIVATATPNHTFPATAVRVQAMLGATGPRAFAFDVHAVCSGFVYALAMADRFLVSGQARTALVIGAETFSRILNWEDRGTCVLFGDGAGAMLLEAGEGTGTPADRGVLTTHLHSDGRHHDLLYTDGGVSTTGTAGTVQMEGREVFRHAVVKLAEVAREALDSAGVAAGEVDWVVPHQANLRIIEGTTRKLGIPAERVVVTVDRHANTSAASIPLAFSEAVRDGRIQPGNLVLFEAMGGGFTWASALLRV</sequence>
<dbReference type="GO" id="GO:0005737">
    <property type="term" value="C:cytoplasm"/>
    <property type="evidence" value="ECO:0007669"/>
    <property type="project" value="UniProtKB-SubCell"/>
</dbReference>
<evidence type="ECO:0000256" key="6">
    <source>
        <dbReference type="ARBA" id="ARBA00022832"/>
    </source>
</evidence>
<feature type="domain" description="Beta-ketoacyl-[acyl-carrier-protein] synthase III C-terminal" evidence="13">
    <location>
        <begin position="237"/>
        <end position="325"/>
    </location>
</feature>
<dbReference type="UniPathway" id="UPA00094"/>
<keyword evidence="4 12" id="KW-0444">Lipid biosynthesis</keyword>
<evidence type="ECO:0000256" key="8">
    <source>
        <dbReference type="ARBA" id="ARBA00023160"/>
    </source>
</evidence>
<evidence type="ECO:0000256" key="10">
    <source>
        <dbReference type="ARBA" id="ARBA00023315"/>
    </source>
</evidence>
<gene>
    <name evidence="12" type="primary">fabH</name>
    <name evidence="15" type="ORF">SAMN05421742_103257</name>
</gene>
<dbReference type="NCBIfam" id="NF006829">
    <property type="entry name" value="PRK09352.1"/>
    <property type="match status" value="1"/>
</dbReference>
<evidence type="ECO:0000256" key="2">
    <source>
        <dbReference type="ARBA" id="ARBA00008642"/>
    </source>
</evidence>
<dbReference type="HAMAP" id="MF_01815">
    <property type="entry name" value="FabH"/>
    <property type="match status" value="1"/>
</dbReference>
<dbReference type="OrthoDB" id="9815506at2"/>
<evidence type="ECO:0000256" key="11">
    <source>
        <dbReference type="ARBA" id="ARBA00051096"/>
    </source>
</evidence>
<feature type="region of interest" description="ACP-binding" evidence="12">
    <location>
        <begin position="254"/>
        <end position="258"/>
    </location>
</feature>
<dbReference type="InterPro" id="IPR004655">
    <property type="entry name" value="FabH"/>
</dbReference>
<feature type="domain" description="Beta-ketoacyl-[acyl-carrier-protein] synthase III N-terminal" evidence="14">
    <location>
        <begin position="110"/>
        <end position="193"/>
    </location>
</feature>
<dbReference type="InterPro" id="IPR016039">
    <property type="entry name" value="Thiolase-like"/>
</dbReference>
<feature type="active site" evidence="12">
    <location>
        <position position="253"/>
    </location>
</feature>
<dbReference type="GO" id="GO:0033818">
    <property type="term" value="F:beta-ketoacyl-acyl-carrier-protein synthase III activity"/>
    <property type="evidence" value="ECO:0007669"/>
    <property type="project" value="UniProtKB-UniRule"/>
</dbReference>
<evidence type="ECO:0000313" key="16">
    <source>
        <dbReference type="Proteomes" id="UP000217076"/>
    </source>
</evidence>
<organism evidence="15 16">
    <name type="scientific">Roseospirillum parvum</name>
    <dbReference type="NCBI Taxonomy" id="83401"/>
    <lineage>
        <taxon>Bacteria</taxon>
        <taxon>Pseudomonadati</taxon>
        <taxon>Pseudomonadota</taxon>
        <taxon>Alphaproteobacteria</taxon>
        <taxon>Rhodospirillales</taxon>
        <taxon>Rhodospirillaceae</taxon>
        <taxon>Roseospirillum</taxon>
    </lineage>
</organism>
<feature type="active site" evidence="12">
    <location>
        <position position="283"/>
    </location>
</feature>
<keyword evidence="10 12" id="KW-0012">Acyltransferase</keyword>
<accession>A0A1G7YC88</accession>
<dbReference type="GO" id="GO:0006633">
    <property type="term" value="P:fatty acid biosynthetic process"/>
    <property type="evidence" value="ECO:0007669"/>
    <property type="project" value="UniProtKB-UniRule"/>
</dbReference>
<keyword evidence="9 12" id="KW-0511">Multifunctional enzyme</keyword>
<dbReference type="InterPro" id="IPR013747">
    <property type="entry name" value="ACP_syn_III_C"/>
</dbReference>
<proteinExistence type="inferred from homology"/>
<dbReference type="SUPFAM" id="SSF53901">
    <property type="entry name" value="Thiolase-like"/>
    <property type="match status" value="1"/>
</dbReference>
<comment type="subcellular location">
    <subcellularLocation>
        <location evidence="12">Cytoplasm</location>
    </subcellularLocation>
</comment>
<evidence type="ECO:0000256" key="4">
    <source>
        <dbReference type="ARBA" id="ARBA00022516"/>
    </source>
</evidence>
<evidence type="ECO:0000256" key="12">
    <source>
        <dbReference type="HAMAP-Rule" id="MF_01815"/>
    </source>
</evidence>
<keyword evidence="16" id="KW-1185">Reference proteome</keyword>
<dbReference type="Proteomes" id="UP000217076">
    <property type="component" value="Unassembled WGS sequence"/>
</dbReference>
<dbReference type="Pfam" id="PF08541">
    <property type="entry name" value="ACP_syn_III_C"/>
    <property type="match status" value="1"/>
</dbReference>
<dbReference type="PANTHER" id="PTHR43091">
    <property type="entry name" value="3-OXOACYL-[ACYL-CARRIER-PROTEIN] SYNTHASE"/>
    <property type="match status" value="1"/>
</dbReference>
<evidence type="ECO:0000259" key="14">
    <source>
        <dbReference type="Pfam" id="PF08545"/>
    </source>
</evidence>
<dbReference type="NCBIfam" id="TIGR00747">
    <property type="entry name" value="fabH"/>
    <property type="match status" value="1"/>
</dbReference>
<dbReference type="FunFam" id="3.40.47.10:FF:000004">
    <property type="entry name" value="3-oxoacyl-[acyl-carrier-protein] synthase 3"/>
    <property type="match status" value="1"/>
</dbReference>
<dbReference type="PANTHER" id="PTHR43091:SF1">
    <property type="entry name" value="BETA-KETOACYL-[ACYL-CARRIER-PROTEIN] SYNTHASE III, CHLOROPLASTIC"/>
    <property type="match status" value="1"/>
</dbReference>
<keyword evidence="7 12" id="KW-0443">Lipid metabolism</keyword>
<evidence type="ECO:0000256" key="3">
    <source>
        <dbReference type="ARBA" id="ARBA00012333"/>
    </source>
</evidence>
<dbReference type="STRING" id="83401.SAMN05421742_103257"/>
<dbReference type="EMBL" id="FNCV01000003">
    <property type="protein sequence ID" value="SDG93943.1"/>
    <property type="molecule type" value="Genomic_DNA"/>
</dbReference>
<keyword evidence="12" id="KW-0963">Cytoplasm</keyword>
<comment type="pathway">
    <text evidence="1 12">Lipid metabolism; fatty acid biosynthesis.</text>
</comment>
<dbReference type="InterPro" id="IPR013751">
    <property type="entry name" value="ACP_syn_III_N"/>
</dbReference>
<protein>
    <recommendedName>
        <fullName evidence="3 12">Beta-ketoacyl-[acyl-carrier-protein] synthase III</fullName>
        <shortName evidence="12">Beta-ketoacyl-ACP synthase III</shortName>
        <shortName evidence="12">KAS III</shortName>
        <ecNumber evidence="3 12">2.3.1.180</ecNumber>
    </recommendedName>
    <alternativeName>
        <fullName evidence="12">3-oxoacyl-[acyl-carrier-protein] synthase 3</fullName>
    </alternativeName>
    <alternativeName>
        <fullName evidence="12">3-oxoacyl-[acyl-carrier-protein] synthase III</fullName>
    </alternativeName>
</protein>
<comment type="catalytic activity">
    <reaction evidence="11">
        <text>malonyl-[ACP] + acetyl-CoA + H(+) = 3-oxobutanoyl-[ACP] + CO2 + CoA</text>
        <dbReference type="Rhea" id="RHEA:12080"/>
        <dbReference type="Rhea" id="RHEA-COMP:9623"/>
        <dbReference type="Rhea" id="RHEA-COMP:9625"/>
        <dbReference type="ChEBI" id="CHEBI:15378"/>
        <dbReference type="ChEBI" id="CHEBI:16526"/>
        <dbReference type="ChEBI" id="CHEBI:57287"/>
        <dbReference type="ChEBI" id="CHEBI:57288"/>
        <dbReference type="ChEBI" id="CHEBI:78449"/>
        <dbReference type="ChEBI" id="CHEBI:78450"/>
        <dbReference type="EC" id="2.3.1.180"/>
    </reaction>
    <physiologicalReaction direction="left-to-right" evidence="11">
        <dbReference type="Rhea" id="RHEA:12081"/>
    </physiologicalReaction>
</comment>
<feature type="active site" evidence="12">
    <location>
        <position position="116"/>
    </location>
</feature>
<dbReference type="AlphaFoldDB" id="A0A1G7YC88"/>
<evidence type="ECO:0000256" key="1">
    <source>
        <dbReference type="ARBA" id="ARBA00005194"/>
    </source>
</evidence>
<keyword evidence="8 12" id="KW-0275">Fatty acid biosynthesis</keyword>
<comment type="similarity">
    <text evidence="2 12">Belongs to the thiolase-like superfamily. FabH family.</text>
</comment>
<keyword evidence="6 12" id="KW-0276">Fatty acid metabolism</keyword>